<dbReference type="Pfam" id="PF01032">
    <property type="entry name" value="FecCD"/>
    <property type="match status" value="1"/>
</dbReference>
<evidence type="ECO:0000256" key="5">
    <source>
        <dbReference type="ARBA" id="ARBA00022692"/>
    </source>
</evidence>
<keyword evidence="4" id="KW-1003">Cell membrane</keyword>
<evidence type="ECO:0000256" key="8">
    <source>
        <dbReference type="SAM" id="Phobius"/>
    </source>
</evidence>
<evidence type="ECO:0000256" key="1">
    <source>
        <dbReference type="ARBA" id="ARBA00004651"/>
    </source>
</evidence>
<feature type="transmembrane region" description="Helical" evidence="8">
    <location>
        <begin position="324"/>
        <end position="346"/>
    </location>
</feature>
<dbReference type="GO" id="GO:0033214">
    <property type="term" value="P:siderophore-iron import into cell"/>
    <property type="evidence" value="ECO:0007669"/>
    <property type="project" value="TreeGrafter"/>
</dbReference>
<dbReference type="PANTHER" id="PTHR30472">
    <property type="entry name" value="FERRIC ENTEROBACTIN TRANSPORT SYSTEM PERMEASE PROTEIN"/>
    <property type="match status" value="1"/>
</dbReference>
<dbReference type="CDD" id="cd06550">
    <property type="entry name" value="TM_ABC_iron-siderophores_like"/>
    <property type="match status" value="1"/>
</dbReference>
<dbReference type="AlphaFoldDB" id="A0A8J3AZS5"/>
<comment type="subcellular location">
    <subcellularLocation>
        <location evidence="1">Cell membrane</location>
        <topology evidence="1">Multi-pass membrane protein</topology>
    </subcellularLocation>
</comment>
<reference evidence="9" key="2">
    <citation type="submission" date="2020-09" db="EMBL/GenBank/DDBJ databases">
        <authorList>
            <person name="Sun Q."/>
            <person name="Ohkuma M."/>
        </authorList>
    </citation>
    <scope>NUCLEOTIDE SEQUENCE</scope>
    <source>
        <strain evidence="9">JCM 3090</strain>
    </source>
</reference>
<keyword evidence="10" id="KW-1185">Reference proteome</keyword>
<dbReference type="GO" id="GO:0005886">
    <property type="term" value="C:plasma membrane"/>
    <property type="evidence" value="ECO:0007669"/>
    <property type="project" value="UniProtKB-SubCell"/>
</dbReference>
<comment type="caution">
    <text evidence="9">The sequence shown here is derived from an EMBL/GenBank/DDBJ whole genome shotgun (WGS) entry which is preliminary data.</text>
</comment>
<gene>
    <name evidence="9" type="ORF">GCM10010123_07930</name>
</gene>
<dbReference type="Gene3D" id="1.10.3470.10">
    <property type="entry name" value="ABC transporter involved in vitamin B12 uptake, BtuC"/>
    <property type="match status" value="1"/>
</dbReference>
<name>A0A8J3AZS5_9ACTN</name>
<dbReference type="SUPFAM" id="SSF81345">
    <property type="entry name" value="ABC transporter involved in vitamin B12 uptake, BtuC"/>
    <property type="match status" value="1"/>
</dbReference>
<feature type="transmembrane region" description="Helical" evidence="8">
    <location>
        <begin position="166"/>
        <end position="187"/>
    </location>
</feature>
<evidence type="ECO:0000256" key="2">
    <source>
        <dbReference type="ARBA" id="ARBA00007935"/>
    </source>
</evidence>
<evidence type="ECO:0000256" key="6">
    <source>
        <dbReference type="ARBA" id="ARBA00022989"/>
    </source>
</evidence>
<feature type="transmembrane region" description="Helical" evidence="8">
    <location>
        <begin position="142"/>
        <end position="159"/>
    </location>
</feature>
<dbReference type="RefSeq" id="WP_189168594.1">
    <property type="nucleotide sequence ID" value="NZ_BMQB01000001.1"/>
</dbReference>
<feature type="transmembrane region" description="Helical" evidence="8">
    <location>
        <begin position="85"/>
        <end position="103"/>
    </location>
</feature>
<feature type="transmembrane region" description="Helical" evidence="8">
    <location>
        <begin position="218"/>
        <end position="238"/>
    </location>
</feature>
<evidence type="ECO:0000313" key="10">
    <source>
        <dbReference type="Proteomes" id="UP000649739"/>
    </source>
</evidence>
<evidence type="ECO:0000256" key="4">
    <source>
        <dbReference type="ARBA" id="ARBA00022475"/>
    </source>
</evidence>
<proteinExistence type="inferred from homology"/>
<feature type="transmembrane region" description="Helical" evidence="8">
    <location>
        <begin position="115"/>
        <end position="136"/>
    </location>
</feature>
<dbReference type="InterPro" id="IPR000522">
    <property type="entry name" value="ABC_transptr_permease_BtuC"/>
</dbReference>
<keyword evidence="6 8" id="KW-1133">Transmembrane helix</keyword>
<evidence type="ECO:0000256" key="7">
    <source>
        <dbReference type="ARBA" id="ARBA00023136"/>
    </source>
</evidence>
<dbReference type="Proteomes" id="UP000649739">
    <property type="component" value="Unassembled WGS sequence"/>
</dbReference>
<feature type="transmembrane region" description="Helical" evidence="8">
    <location>
        <begin position="30"/>
        <end position="50"/>
    </location>
</feature>
<dbReference type="GO" id="GO:0022857">
    <property type="term" value="F:transmembrane transporter activity"/>
    <property type="evidence" value="ECO:0007669"/>
    <property type="project" value="InterPro"/>
</dbReference>
<keyword evidence="5 8" id="KW-0812">Transmembrane</keyword>
<dbReference type="EMBL" id="BMQB01000001">
    <property type="protein sequence ID" value="GGJ80400.1"/>
    <property type="molecule type" value="Genomic_DNA"/>
</dbReference>
<accession>A0A8J3AZS5</accession>
<feature type="transmembrane region" description="Helical" evidence="8">
    <location>
        <begin position="193"/>
        <end position="209"/>
    </location>
</feature>
<organism evidence="9 10">
    <name type="scientific">Pilimelia anulata</name>
    <dbReference type="NCBI Taxonomy" id="53371"/>
    <lineage>
        <taxon>Bacteria</taxon>
        <taxon>Bacillati</taxon>
        <taxon>Actinomycetota</taxon>
        <taxon>Actinomycetes</taxon>
        <taxon>Micromonosporales</taxon>
        <taxon>Micromonosporaceae</taxon>
        <taxon>Pilimelia</taxon>
    </lineage>
</organism>
<feature type="transmembrane region" description="Helical" evidence="8">
    <location>
        <begin position="296"/>
        <end position="318"/>
    </location>
</feature>
<dbReference type="InterPro" id="IPR037294">
    <property type="entry name" value="ABC_BtuC-like"/>
</dbReference>
<reference evidence="9" key="1">
    <citation type="journal article" date="2014" name="Int. J. Syst. Evol. Microbiol.">
        <title>Complete genome sequence of Corynebacterium casei LMG S-19264T (=DSM 44701T), isolated from a smear-ripened cheese.</title>
        <authorList>
            <consortium name="US DOE Joint Genome Institute (JGI-PGF)"/>
            <person name="Walter F."/>
            <person name="Albersmeier A."/>
            <person name="Kalinowski J."/>
            <person name="Ruckert C."/>
        </authorList>
    </citation>
    <scope>NUCLEOTIDE SEQUENCE</scope>
    <source>
        <strain evidence="9">JCM 3090</strain>
    </source>
</reference>
<feature type="transmembrane region" description="Helical" evidence="8">
    <location>
        <begin position="258"/>
        <end position="284"/>
    </location>
</feature>
<comment type="similarity">
    <text evidence="2">Belongs to the binding-protein-dependent transport system permease family. FecCD subfamily.</text>
</comment>
<keyword evidence="7 8" id="KW-0472">Membrane</keyword>
<keyword evidence="3" id="KW-0813">Transport</keyword>
<evidence type="ECO:0000313" key="9">
    <source>
        <dbReference type="EMBL" id="GGJ80400.1"/>
    </source>
</evidence>
<sequence>MTVHLAPRDAAGRRVTLRLGRASGVLRPRAVVVCLALGLLTFAAFCLAIATGDYPVTLSLVLRELFGVTDYDTWIVINEIRLPRALTAVGVGATFGLSGAIFQTITRNPLAAPDIIGITEGATVFVVGGVVFGVGAGLGMQGLALVGALGTAAVIYLLARQRGSTGYRIILIGIGVSAVCLAVTDYLLSRSEIWEAQALMGWLVGNLNLRGWEHARPVLIALAVLGPAALVAHRWMALLQLGDDVATGLGVPANRARFTLLLVGVGLAAVGTAAAGPILFVALVSPQIAQRLVRRATPPLVASALTGAATVLLADVIAQRLLDGVNLPVGVITGVLGAPCLIWLLVRANRTGSGG</sequence>
<protein>
    <submittedName>
        <fullName evidence="9">Iron ABC transporter permease</fullName>
    </submittedName>
</protein>
<evidence type="ECO:0000256" key="3">
    <source>
        <dbReference type="ARBA" id="ARBA00022448"/>
    </source>
</evidence>
<dbReference type="PANTHER" id="PTHR30472:SF24">
    <property type="entry name" value="FERRIC ENTEROBACTIN TRANSPORT SYSTEM PERMEASE PROTEIN FEPG"/>
    <property type="match status" value="1"/>
</dbReference>